<proteinExistence type="predicted"/>
<sequence>MRCVGIKSKAPNIHKLTRKLQMATPSESPDNKAEKLVVIYVPALTISHLFSSVELGELLAAHSLGVSIVVCGRTADTAAGSFAEGLAAAHPQLSFHLLPHVTRPRDVPAHDHVAQTIGLARASDSDLREFLRVASPSPSALVLDFFCGSAVDVGAELGIPTYFFFTSSISGLAELLYHAFALIHEQASPGISHQNLGGELLHVPGIPPISVDDFPAAWHDRDSLGNRLFLTLPDQMCSSHGIVVNSFRSLEPRTTDAIVAGLCTPPGRRTPPLHCVGPVIKKEEAGAHGHECLAWLDAQPEASVVFLCFGSMGRLSAEQTRHVARGLEMSGQRFLWVVRRPPTSTRSSPRCAPRARGWWSTRGRRSAGCWPTAPSAGS</sequence>
<reference evidence="2" key="2">
    <citation type="submission" date="2019-07" db="EMBL/GenBank/DDBJ databases">
        <authorList>
            <person name="Seetharam A."/>
            <person name="Woodhouse M."/>
            <person name="Cannon E."/>
        </authorList>
    </citation>
    <scope>NUCLEOTIDE SEQUENCE [LARGE SCALE GENOMIC DNA]</scope>
    <source>
        <strain evidence="2">cv. B73</strain>
    </source>
</reference>
<dbReference type="GO" id="GO:0016757">
    <property type="term" value="F:glycosyltransferase activity"/>
    <property type="evidence" value="ECO:0000318"/>
    <property type="project" value="GO_Central"/>
</dbReference>
<dbReference type="GO" id="GO:0035251">
    <property type="term" value="F:UDP-glucosyltransferase activity"/>
    <property type="evidence" value="ECO:0007669"/>
    <property type="project" value="InterPro"/>
</dbReference>
<keyword evidence="3" id="KW-1185">Reference proteome</keyword>
<reference evidence="2" key="3">
    <citation type="submission" date="2021-05" db="UniProtKB">
        <authorList>
            <consortium name="EnsemblPlants"/>
        </authorList>
    </citation>
    <scope>IDENTIFICATION</scope>
    <source>
        <strain evidence="2">cv. B73</strain>
    </source>
</reference>
<dbReference type="Gramene" id="Zm00001eb371280_T001">
    <property type="protein sequence ID" value="Zm00001eb371280_P001"/>
    <property type="gene ID" value="Zm00001eb371280"/>
</dbReference>
<dbReference type="InParanoid" id="A0A804R079"/>
<organism evidence="2 3">
    <name type="scientific">Zea mays</name>
    <name type="common">Maize</name>
    <dbReference type="NCBI Taxonomy" id="4577"/>
    <lineage>
        <taxon>Eukaryota</taxon>
        <taxon>Viridiplantae</taxon>
        <taxon>Streptophyta</taxon>
        <taxon>Embryophyta</taxon>
        <taxon>Tracheophyta</taxon>
        <taxon>Spermatophyta</taxon>
        <taxon>Magnoliopsida</taxon>
        <taxon>Liliopsida</taxon>
        <taxon>Poales</taxon>
        <taxon>Poaceae</taxon>
        <taxon>PACMAD clade</taxon>
        <taxon>Panicoideae</taxon>
        <taxon>Andropogonodae</taxon>
        <taxon>Andropogoneae</taxon>
        <taxon>Tripsacinae</taxon>
        <taxon>Zea</taxon>
    </lineage>
</organism>
<protein>
    <recommendedName>
        <fullName evidence="4">Anthocyanidin 5,3-O-glucosyltransferase</fullName>
    </recommendedName>
</protein>
<evidence type="ECO:0000256" key="1">
    <source>
        <dbReference type="ARBA" id="ARBA00022679"/>
    </source>
</evidence>
<gene>
    <name evidence="2" type="primary">LOC103636674</name>
</gene>
<evidence type="ECO:0000313" key="3">
    <source>
        <dbReference type="Proteomes" id="UP000007305"/>
    </source>
</evidence>
<dbReference type="InterPro" id="IPR050481">
    <property type="entry name" value="UDP-glycosyltransf_plant"/>
</dbReference>
<evidence type="ECO:0008006" key="4">
    <source>
        <dbReference type="Google" id="ProtNLM"/>
    </source>
</evidence>
<dbReference type="EnsemblPlants" id="Zm00001eb371280_T001">
    <property type="protein sequence ID" value="Zm00001eb371280_P001"/>
    <property type="gene ID" value="Zm00001eb371280"/>
</dbReference>
<dbReference type="InterPro" id="IPR002213">
    <property type="entry name" value="UDP_glucos_trans"/>
</dbReference>
<dbReference type="Gene3D" id="3.40.50.2000">
    <property type="entry name" value="Glycogen Phosphorylase B"/>
    <property type="match status" value="2"/>
</dbReference>
<dbReference type="AlphaFoldDB" id="A0A804R079"/>
<accession>A0A804R079</accession>
<reference evidence="3" key="1">
    <citation type="journal article" date="2009" name="Science">
        <title>The B73 maize genome: complexity, diversity, and dynamics.</title>
        <authorList>
            <person name="Schnable P.S."/>
            <person name="Ware D."/>
            <person name="Fulton R.S."/>
            <person name="Stein J.C."/>
            <person name="Wei F."/>
            <person name="Pasternak S."/>
            <person name="Liang C."/>
            <person name="Zhang J."/>
            <person name="Fulton L."/>
            <person name="Graves T.A."/>
            <person name="Minx P."/>
            <person name="Reily A.D."/>
            <person name="Courtney L."/>
            <person name="Kruchowski S.S."/>
            <person name="Tomlinson C."/>
            <person name="Strong C."/>
            <person name="Delehaunty K."/>
            <person name="Fronick C."/>
            <person name="Courtney B."/>
            <person name="Rock S.M."/>
            <person name="Belter E."/>
            <person name="Du F."/>
            <person name="Kim K."/>
            <person name="Abbott R.M."/>
            <person name="Cotton M."/>
            <person name="Levy A."/>
            <person name="Marchetto P."/>
            <person name="Ochoa K."/>
            <person name="Jackson S.M."/>
            <person name="Gillam B."/>
            <person name="Chen W."/>
            <person name="Yan L."/>
            <person name="Higginbotham J."/>
            <person name="Cardenas M."/>
            <person name="Waligorski J."/>
            <person name="Applebaum E."/>
            <person name="Phelps L."/>
            <person name="Falcone J."/>
            <person name="Kanchi K."/>
            <person name="Thane T."/>
            <person name="Scimone A."/>
            <person name="Thane N."/>
            <person name="Henke J."/>
            <person name="Wang T."/>
            <person name="Ruppert J."/>
            <person name="Shah N."/>
            <person name="Rotter K."/>
            <person name="Hodges J."/>
            <person name="Ingenthron E."/>
            <person name="Cordes M."/>
            <person name="Kohlberg S."/>
            <person name="Sgro J."/>
            <person name="Delgado B."/>
            <person name="Mead K."/>
            <person name="Chinwalla A."/>
            <person name="Leonard S."/>
            <person name="Crouse K."/>
            <person name="Collura K."/>
            <person name="Kudrna D."/>
            <person name="Currie J."/>
            <person name="He R."/>
            <person name="Angelova A."/>
            <person name="Rajasekar S."/>
            <person name="Mueller T."/>
            <person name="Lomeli R."/>
            <person name="Scara G."/>
            <person name="Ko A."/>
            <person name="Delaney K."/>
            <person name="Wissotski M."/>
            <person name="Lopez G."/>
            <person name="Campos D."/>
            <person name="Braidotti M."/>
            <person name="Ashley E."/>
            <person name="Golser W."/>
            <person name="Kim H."/>
            <person name="Lee S."/>
            <person name="Lin J."/>
            <person name="Dujmic Z."/>
            <person name="Kim W."/>
            <person name="Talag J."/>
            <person name="Zuccolo A."/>
            <person name="Fan C."/>
            <person name="Sebastian A."/>
            <person name="Kramer M."/>
            <person name="Spiegel L."/>
            <person name="Nascimento L."/>
            <person name="Zutavern T."/>
            <person name="Miller B."/>
            <person name="Ambroise C."/>
            <person name="Muller S."/>
            <person name="Spooner W."/>
            <person name="Narechania A."/>
            <person name="Ren L."/>
            <person name="Wei S."/>
            <person name="Kumari S."/>
            <person name="Faga B."/>
            <person name="Levy M.J."/>
            <person name="McMahan L."/>
            <person name="Van Buren P."/>
            <person name="Vaughn M.W."/>
            <person name="Ying K."/>
            <person name="Yeh C.-T."/>
            <person name="Emrich S.J."/>
            <person name="Jia Y."/>
            <person name="Kalyanaraman A."/>
            <person name="Hsia A.-P."/>
            <person name="Barbazuk W.B."/>
            <person name="Baucom R.S."/>
            <person name="Brutnell T.P."/>
            <person name="Carpita N.C."/>
            <person name="Chaparro C."/>
            <person name="Chia J.-M."/>
            <person name="Deragon J.-M."/>
            <person name="Estill J.C."/>
            <person name="Fu Y."/>
            <person name="Jeddeloh J.A."/>
            <person name="Han Y."/>
            <person name="Lee H."/>
            <person name="Li P."/>
            <person name="Lisch D.R."/>
            <person name="Liu S."/>
            <person name="Liu Z."/>
            <person name="Nagel D.H."/>
            <person name="McCann M.C."/>
            <person name="SanMiguel P."/>
            <person name="Myers A.M."/>
            <person name="Nettleton D."/>
            <person name="Nguyen J."/>
            <person name="Penning B.W."/>
            <person name="Ponnala L."/>
            <person name="Schneider K.L."/>
            <person name="Schwartz D.C."/>
            <person name="Sharma A."/>
            <person name="Soderlund C."/>
            <person name="Springer N.M."/>
            <person name="Sun Q."/>
            <person name="Wang H."/>
            <person name="Waterman M."/>
            <person name="Westerman R."/>
            <person name="Wolfgruber T.K."/>
            <person name="Yang L."/>
            <person name="Yu Y."/>
            <person name="Zhang L."/>
            <person name="Zhou S."/>
            <person name="Zhu Q."/>
            <person name="Bennetzen J.L."/>
            <person name="Dawe R.K."/>
            <person name="Jiang J."/>
            <person name="Jiang N."/>
            <person name="Presting G.G."/>
            <person name="Wessler S.R."/>
            <person name="Aluru S."/>
            <person name="Martienssen R.A."/>
            <person name="Clifton S.W."/>
            <person name="McCombie W.R."/>
            <person name="Wing R.A."/>
            <person name="Wilson R.K."/>
        </authorList>
    </citation>
    <scope>NUCLEOTIDE SEQUENCE [LARGE SCALE GENOMIC DNA]</scope>
    <source>
        <strain evidence="3">cv. B73</strain>
    </source>
</reference>
<dbReference type="PANTHER" id="PTHR48048">
    <property type="entry name" value="GLYCOSYLTRANSFERASE"/>
    <property type="match status" value="1"/>
</dbReference>
<dbReference type="CDD" id="cd03784">
    <property type="entry name" value="GT1_Gtf-like"/>
    <property type="match status" value="1"/>
</dbReference>
<dbReference type="SUPFAM" id="SSF53756">
    <property type="entry name" value="UDP-Glycosyltransferase/glycogen phosphorylase"/>
    <property type="match status" value="1"/>
</dbReference>
<name>A0A804R079_MAIZE</name>
<dbReference type="PANTHER" id="PTHR48048:SF3">
    <property type="entry name" value="GLYCOSYLTRANSFERASE"/>
    <property type="match status" value="1"/>
</dbReference>
<evidence type="ECO:0000313" key="2">
    <source>
        <dbReference type="EnsemblPlants" id="Zm00001eb371280_P001"/>
    </source>
</evidence>
<keyword evidence="1" id="KW-0808">Transferase</keyword>
<dbReference type="Proteomes" id="UP000007305">
    <property type="component" value="Chromosome 8"/>
</dbReference>